<reference evidence="1" key="1">
    <citation type="submission" date="2021-03" db="EMBL/GenBank/DDBJ databases">
        <title>Draft genome sequence of rust myrtle Austropuccinia psidii MF-1, a brazilian biotype.</title>
        <authorList>
            <person name="Quecine M.C."/>
            <person name="Pachon D.M.R."/>
            <person name="Bonatelli M.L."/>
            <person name="Correr F.H."/>
            <person name="Franceschini L.M."/>
            <person name="Leite T.F."/>
            <person name="Margarido G.R.A."/>
            <person name="Almeida C.A."/>
            <person name="Ferrarezi J.A."/>
            <person name="Labate C.A."/>
        </authorList>
    </citation>
    <scope>NUCLEOTIDE SEQUENCE</scope>
    <source>
        <strain evidence="1">MF-1</strain>
    </source>
</reference>
<dbReference type="AlphaFoldDB" id="A0A9Q3PCG2"/>
<evidence type="ECO:0000313" key="1">
    <source>
        <dbReference type="EMBL" id="MBW0556489.1"/>
    </source>
</evidence>
<sequence length="77" mass="9196">MLPCRNKIYTPQDIVEVEDCAGPVKKIIKAWKFRLNGNEKRQYLVRFKNQRADKDKWLVEDAIQDGNLHLRRCHTGW</sequence>
<dbReference type="OrthoDB" id="2514203at2759"/>
<organism evidence="1 2">
    <name type="scientific">Austropuccinia psidii MF-1</name>
    <dbReference type="NCBI Taxonomy" id="1389203"/>
    <lineage>
        <taxon>Eukaryota</taxon>
        <taxon>Fungi</taxon>
        <taxon>Dikarya</taxon>
        <taxon>Basidiomycota</taxon>
        <taxon>Pucciniomycotina</taxon>
        <taxon>Pucciniomycetes</taxon>
        <taxon>Pucciniales</taxon>
        <taxon>Sphaerophragmiaceae</taxon>
        <taxon>Austropuccinia</taxon>
    </lineage>
</organism>
<comment type="caution">
    <text evidence="1">The sequence shown here is derived from an EMBL/GenBank/DDBJ whole genome shotgun (WGS) entry which is preliminary data.</text>
</comment>
<dbReference type="SUPFAM" id="SSF54160">
    <property type="entry name" value="Chromo domain-like"/>
    <property type="match status" value="1"/>
</dbReference>
<gene>
    <name evidence="1" type="ORF">O181_096204</name>
</gene>
<protein>
    <submittedName>
        <fullName evidence="1">Uncharacterized protein</fullName>
    </submittedName>
</protein>
<accession>A0A9Q3PCG2</accession>
<dbReference type="EMBL" id="AVOT02063985">
    <property type="protein sequence ID" value="MBW0556489.1"/>
    <property type="molecule type" value="Genomic_DNA"/>
</dbReference>
<keyword evidence="2" id="KW-1185">Reference proteome</keyword>
<dbReference type="Proteomes" id="UP000765509">
    <property type="component" value="Unassembled WGS sequence"/>
</dbReference>
<dbReference type="InterPro" id="IPR016197">
    <property type="entry name" value="Chromo-like_dom_sf"/>
</dbReference>
<name>A0A9Q3PCG2_9BASI</name>
<proteinExistence type="predicted"/>
<evidence type="ECO:0000313" key="2">
    <source>
        <dbReference type="Proteomes" id="UP000765509"/>
    </source>
</evidence>